<comment type="caution">
    <text evidence="1">The sequence shown here is derived from an EMBL/GenBank/DDBJ whole genome shotgun (WGS) entry which is preliminary data.</text>
</comment>
<protein>
    <submittedName>
        <fullName evidence="1">Uncharacterized protein</fullName>
    </submittedName>
</protein>
<dbReference type="AlphaFoldDB" id="A0A8J6BNL6"/>
<dbReference type="EMBL" id="JAAALK010000080">
    <property type="protein sequence ID" value="KAG8091557.1"/>
    <property type="molecule type" value="Genomic_DNA"/>
</dbReference>
<dbReference type="Proteomes" id="UP000729402">
    <property type="component" value="Unassembled WGS sequence"/>
</dbReference>
<proteinExistence type="predicted"/>
<sequence>MCLDVHKIPVWKPVPIPRKLCAHLFPPPHNTELPPLELAEITPALTPSLISPLFSTRLFLEQTPTTGDSIGRRRDLDARDLDGDEGKSSALPHVSVLLFLSLQWRPFCDLGFCEQTETLVPYCAPPAVASVTVHRCRSLRQRSPTAPSADAL</sequence>
<organism evidence="1 2">
    <name type="scientific">Zizania palustris</name>
    <name type="common">Northern wild rice</name>
    <dbReference type="NCBI Taxonomy" id="103762"/>
    <lineage>
        <taxon>Eukaryota</taxon>
        <taxon>Viridiplantae</taxon>
        <taxon>Streptophyta</taxon>
        <taxon>Embryophyta</taxon>
        <taxon>Tracheophyta</taxon>
        <taxon>Spermatophyta</taxon>
        <taxon>Magnoliopsida</taxon>
        <taxon>Liliopsida</taxon>
        <taxon>Poales</taxon>
        <taxon>Poaceae</taxon>
        <taxon>BOP clade</taxon>
        <taxon>Oryzoideae</taxon>
        <taxon>Oryzeae</taxon>
        <taxon>Zizaniinae</taxon>
        <taxon>Zizania</taxon>
    </lineage>
</organism>
<reference evidence="1" key="2">
    <citation type="submission" date="2021-02" db="EMBL/GenBank/DDBJ databases">
        <authorList>
            <person name="Kimball J.A."/>
            <person name="Haas M.W."/>
            <person name="Macchietto M."/>
            <person name="Kono T."/>
            <person name="Duquette J."/>
            <person name="Shao M."/>
        </authorList>
    </citation>
    <scope>NUCLEOTIDE SEQUENCE</scope>
    <source>
        <tissue evidence="1">Fresh leaf tissue</tissue>
    </source>
</reference>
<gene>
    <name evidence="1" type="ORF">GUJ93_ZPchr0012g18980</name>
</gene>
<reference evidence="1" key="1">
    <citation type="journal article" date="2021" name="bioRxiv">
        <title>Whole Genome Assembly and Annotation of Northern Wild Rice, Zizania palustris L., Supports a Whole Genome Duplication in the Zizania Genus.</title>
        <authorList>
            <person name="Haas M."/>
            <person name="Kono T."/>
            <person name="Macchietto M."/>
            <person name="Millas R."/>
            <person name="McGilp L."/>
            <person name="Shao M."/>
            <person name="Duquette J."/>
            <person name="Hirsch C.N."/>
            <person name="Kimball J."/>
        </authorList>
    </citation>
    <scope>NUCLEOTIDE SEQUENCE</scope>
    <source>
        <tissue evidence="1">Fresh leaf tissue</tissue>
    </source>
</reference>
<accession>A0A8J6BNL6</accession>
<evidence type="ECO:0000313" key="2">
    <source>
        <dbReference type="Proteomes" id="UP000729402"/>
    </source>
</evidence>
<keyword evidence="2" id="KW-1185">Reference proteome</keyword>
<evidence type="ECO:0000313" key="1">
    <source>
        <dbReference type="EMBL" id="KAG8091557.1"/>
    </source>
</evidence>
<name>A0A8J6BNL6_ZIZPA</name>